<evidence type="ECO:0000256" key="1">
    <source>
        <dbReference type="ARBA" id="ARBA00004141"/>
    </source>
</evidence>
<dbReference type="OrthoDB" id="428293at2759"/>
<dbReference type="SUPFAM" id="SSF103506">
    <property type="entry name" value="Mitochondrial carrier"/>
    <property type="match status" value="1"/>
</dbReference>
<evidence type="ECO:0000313" key="11">
    <source>
        <dbReference type="Proteomes" id="UP000186601"/>
    </source>
</evidence>
<comment type="caution">
    <text evidence="10">The sequence shown here is derived from an EMBL/GenBank/DDBJ whole genome shotgun (WGS) entry which is preliminary data.</text>
</comment>
<dbReference type="InterPro" id="IPR023395">
    <property type="entry name" value="MCP_dom_sf"/>
</dbReference>
<evidence type="ECO:0000256" key="4">
    <source>
        <dbReference type="ARBA" id="ARBA00022692"/>
    </source>
</evidence>
<dbReference type="InterPro" id="IPR018108">
    <property type="entry name" value="MCP_transmembrane"/>
</dbReference>
<evidence type="ECO:0000256" key="2">
    <source>
        <dbReference type="ARBA" id="ARBA00006375"/>
    </source>
</evidence>
<keyword evidence="11" id="KW-1185">Reference proteome</keyword>
<organism evidence="10 11">
    <name type="scientific">Hermanssonia centrifuga</name>
    <dbReference type="NCBI Taxonomy" id="98765"/>
    <lineage>
        <taxon>Eukaryota</taxon>
        <taxon>Fungi</taxon>
        <taxon>Dikarya</taxon>
        <taxon>Basidiomycota</taxon>
        <taxon>Agaricomycotina</taxon>
        <taxon>Agaricomycetes</taxon>
        <taxon>Polyporales</taxon>
        <taxon>Meruliaceae</taxon>
        <taxon>Hermanssonia</taxon>
    </lineage>
</organism>
<evidence type="ECO:0000313" key="10">
    <source>
        <dbReference type="EMBL" id="PSS31985.1"/>
    </source>
</evidence>
<name>A0A2R6RPR4_9APHY</name>
<dbReference type="Gene3D" id="1.50.40.10">
    <property type="entry name" value="Mitochondrial carrier domain"/>
    <property type="match status" value="1"/>
</dbReference>
<protein>
    <submittedName>
        <fullName evidence="10">Uncharacterized protein</fullName>
    </submittedName>
</protein>
<evidence type="ECO:0000256" key="6">
    <source>
        <dbReference type="ARBA" id="ARBA00022989"/>
    </source>
</evidence>
<dbReference type="Pfam" id="PF00153">
    <property type="entry name" value="Mito_carr"/>
    <property type="match status" value="1"/>
</dbReference>
<evidence type="ECO:0000256" key="9">
    <source>
        <dbReference type="RuleBase" id="RU000488"/>
    </source>
</evidence>
<evidence type="ECO:0000256" key="5">
    <source>
        <dbReference type="ARBA" id="ARBA00022737"/>
    </source>
</evidence>
<keyword evidence="7 8" id="KW-0472">Membrane</keyword>
<keyword evidence="6" id="KW-1133">Transmembrane helix</keyword>
<dbReference type="GO" id="GO:0006862">
    <property type="term" value="P:nucleotide transport"/>
    <property type="evidence" value="ECO:0007669"/>
    <property type="project" value="InterPro"/>
</dbReference>
<dbReference type="GO" id="GO:0016020">
    <property type="term" value="C:membrane"/>
    <property type="evidence" value="ECO:0007669"/>
    <property type="project" value="UniProtKB-SubCell"/>
</dbReference>
<dbReference type="GO" id="GO:0055085">
    <property type="term" value="P:transmembrane transport"/>
    <property type="evidence" value="ECO:0007669"/>
    <property type="project" value="InterPro"/>
</dbReference>
<dbReference type="PANTHER" id="PTHR45683">
    <property type="entry name" value="MITOCHONDRIAL NICOTINAMIDE ADENINE DINUCLEOTIDE TRANSPORTER 1-RELATED-RELATED"/>
    <property type="match status" value="1"/>
</dbReference>
<sequence>MTNPIWVVKVRMFTTRPGDPLAYRDLWHGLSSVYRIEGMGGLYRGTSLALFGVSSGALQFMGYEEMKRWGFDRKRKQYEKAGQQWTPADDKLVSLVVINFYNFVPERRPKVQYCVYRDVRSKQAFSSLRNLPLPSSAIQDPRWQFVASNVGPTV</sequence>
<dbReference type="EMBL" id="MLYV02000207">
    <property type="protein sequence ID" value="PSS31985.1"/>
    <property type="molecule type" value="Genomic_DNA"/>
</dbReference>
<dbReference type="AlphaFoldDB" id="A0A2R6RPR4"/>
<dbReference type="PROSITE" id="PS50920">
    <property type="entry name" value="SOLCAR"/>
    <property type="match status" value="1"/>
</dbReference>
<reference evidence="10 11" key="1">
    <citation type="submission" date="2018-02" db="EMBL/GenBank/DDBJ databases">
        <title>Genome sequence of the basidiomycete white-rot fungus Phlebia centrifuga.</title>
        <authorList>
            <person name="Granchi Z."/>
            <person name="Peng M."/>
            <person name="de Vries R.P."/>
            <person name="Hilden K."/>
            <person name="Makela M.R."/>
            <person name="Grigoriev I."/>
            <person name="Riley R."/>
        </authorList>
    </citation>
    <scope>NUCLEOTIDE SEQUENCE [LARGE SCALE GENOMIC DNA]</scope>
    <source>
        <strain evidence="10 11">FBCC195</strain>
    </source>
</reference>
<dbReference type="InterPro" id="IPR044712">
    <property type="entry name" value="SLC25A32-like"/>
</dbReference>
<proteinExistence type="inferred from homology"/>
<evidence type="ECO:0000256" key="8">
    <source>
        <dbReference type="PROSITE-ProRule" id="PRU00282"/>
    </source>
</evidence>
<evidence type="ECO:0000256" key="7">
    <source>
        <dbReference type="ARBA" id="ARBA00023136"/>
    </source>
</evidence>
<comment type="similarity">
    <text evidence="2 9">Belongs to the mitochondrial carrier (TC 2.A.29) family.</text>
</comment>
<accession>A0A2R6RPR4</accession>
<keyword evidence="3 9" id="KW-0813">Transport</keyword>
<feature type="repeat" description="Solcar" evidence="8">
    <location>
        <begin position="1"/>
        <end position="69"/>
    </location>
</feature>
<dbReference type="Proteomes" id="UP000186601">
    <property type="component" value="Unassembled WGS sequence"/>
</dbReference>
<evidence type="ECO:0000256" key="3">
    <source>
        <dbReference type="ARBA" id="ARBA00022448"/>
    </source>
</evidence>
<comment type="subcellular location">
    <subcellularLocation>
        <location evidence="1">Membrane</location>
        <topology evidence="1">Multi-pass membrane protein</topology>
    </subcellularLocation>
</comment>
<keyword evidence="4 8" id="KW-0812">Transmembrane</keyword>
<keyword evidence="5" id="KW-0677">Repeat</keyword>
<gene>
    <name evidence="10" type="ORF">PHLCEN_2v2227</name>
</gene>
<dbReference type="STRING" id="98765.A0A2R6RPR4"/>